<dbReference type="GeneID" id="87898645"/>
<feature type="domain" description="Prion-inhibition and propagation HeLo" evidence="1">
    <location>
        <begin position="44"/>
        <end position="292"/>
    </location>
</feature>
<comment type="caution">
    <text evidence="2">The sequence shown here is derived from an EMBL/GenBank/DDBJ whole genome shotgun (WGS) entry which is preliminary data.</text>
</comment>
<dbReference type="Pfam" id="PF14479">
    <property type="entry name" value="HeLo"/>
    <property type="match status" value="1"/>
</dbReference>
<evidence type="ECO:0000313" key="2">
    <source>
        <dbReference type="EMBL" id="KAK4643360.1"/>
    </source>
</evidence>
<dbReference type="RefSeq" id="XP_062732336.1">
    <property type="nucleotide sequence ID" value="XM_062879163.1"/>
</dbReference>
<dbReference type="PANTHER" id="PTHR37542:SF1">
    <property type="entry name" value="PRION-INHIBITION AND PROPAGATION HELO DOMAIN-CONTAINING PROTEIN"/>
    <property type="match status" value="1"/>
</dbReference>
<dbReference type="InterPro" id="IPR029498">
    <property type="entry name" value="HeLo_dom"/>
</dbReference>
<dbReference type="PANTHER" id="PTHR37542">
    <property type="entry name" value="HELO DOMAIN-CONTAINING PROTEIN-RELATED"/>
    <property type="match status" value="1"/>
</dbReference>
<dbReference type="SUPFAM" id="SSF56112">
    <property type="entry name" value="Protein kinase-like (PK-like)"/>
    <property type="match status" value="1"/>
</dbReference>
<keyword evidence="3" id="KW-1185">Reference proteome</keyword>
<dbReference type="Gene3D" id="1.10.510.10">
    <property type="entry name" value="Transferase(Phosphotransferase) domain 1"/>
    <property type="match status" value="1"/>
</dbReference>
<proteinExistence type="predicted"/>
<dbReference type="InterPro" id="IPR038305">
    <property type="entry name" value="HeLo_sf"/>
</dbReference>
<dbReference type="InterPro" id="IPR011009">
    <property type="entry name" value="Kinase-like_dom_sf"/>
</dbReference>
<evidence type="ECO:0000313" key="3">
    <source>
        <dbReference type="Proteomes" id="UP001322138"/>
    </source>
</evidence>
<name>A0ABR0FJZ6_9PEZI</name>
<dbReference type="Proteomes" id="UP001322138">
    <property type="component" value="Unassembled WGS sequence"/>
</dbReference>
<gene>
    <name evidence="2" type="ORF">QC761_408870</name>
</gene>
<dbReference type="EMBL" id="JAFFGZ010000006">
    <property type="protein sequence ID" value="KAK4643360.1"/>
    <property type="molecule type" value="Genomic_DNA"/>
</dbReference>
<protein>
    <recommendedName>
        <fullName evidence="1">Prion-inhibition and propagation HeLo domain-containing protein</fullName>
    </recommendedName>
</protein>
<accession>A0ABR0FJZ6</accession>
<evidence type="ECO:0000259" key="1">
    <source>
        <dbReference type="Pfam" id="PF14479"/>
    </source>
</evidence>
<dbReference type="Gene3D" id="1.20.120.1020">
    <property type="entry name" value="Prion-inhibition and propagation, HeLo domain"/>
    <property type="match status" value="1"/>
</dbReference>
<organism evidence="2 3">
    <name type="scientific">Podospora bellae-mahoneyi</name>
    <dbReference type="NCBI Taxonomy" id="2093777"/>
    <lineage>
        <taxon>Eukaryota</taxon>
        <taxon>Fungi</taxon>
        <taxon>Dikarya</taxon>
        <taxon>Ascomycota</taxon>
        <taxon>Pezizomycotina</taxon>
        <taxon>Sordariomycetes</taxon>
        <taxon>Sordariomycetidae</taxon>
        <taxon>Sordariales</taxon>
        <taxon>Podosporaceae</taxon>
        <taxon>Podospora</taxon>
    </lineage>
</organism>
<reference evidence="2 3" key="1">
    <citation type="journal article" date="2023" name="bioRxiv">
        <title>High-quality genome assemblies of four members of thePodospora anserinaspecies complex.</title>
        <authorList>
            <person name="Ament-Velasquez S.L."/>
            <person name="Vogan A.A."/>
            <person name="Wallerman O."/>
            <person name="Hartmann F."/>
            <person name="Gautier V."/>
            <person name="Silar P."/>
            <person name="Giraud T."/>
            <person name="Johannesson H."/>
        </authorList>
    </citation>
    <scope>NUCLEOTIDE SEQUENCE [LARGE SCALE GENOMIC DNA]</scope>
    <source>
        <strain evidence="2 3">CBS 112042</strain>
    </source>
</reference>
<sequence length="715" mass="81243">MPSFDLSKPFYFCWRLFYFPKASLLFPKAYLAWKALSTATMEVAGGIISLTWDVFDSTIRVFRFLTAMVEMPRDCEKYRLQLVIEYNRVLAWGKAAGLIDVPEGSTLGTVLGAEGIELAAVLARIQWLLSEFRDYNARYGNELNPYVYDEDGKRIAKEIRGLERDEEKRASIDETDTTSAADADIVKDVSALAVSYEKEKKERRHLKGTNHIRGFLSKAGYHTKDMLTHPGRVRWLVMDGEEFKKLLEDLHFLTERLHELIRDHRDKRIDDITAKTYREMILTRNDIQDLRDMFDAVSGLVATSSRNHATAAAPNHNDKTLQDLVQLKKLSRTSDAILSQLHDDNQPLKFSSLSDIITITVPEYTPAALDTSFGWNEDETAHPEYLPRPRGILTTPHGDIPVWIEWKSIGAFKPNSLQDKQSALRTVALAEMLHLPKPGSLPTCVGYFDDRAYNDTERYAWIFKFPEGSDYDTRIVSLYSLLGNRTYRPSLSQRVVLAEKLCSTVLTIHAVNWLHKGIFSENVLFCLDDGRVAYDPTSPILSGFEFSRPDGTATTARDTDIVWDLYRWPGIQRQRPTERNSKKTYDLYSLGLVLLEVAHWEKLHVLMGLGKGRKAKVVEGEEEKGYPSVSLEESKNVRDWLLGVREEGAPFEINPLAELGGLVGERYARVVERCLWAHGERGFGVADGLLGVDGDLVLQEAFTERVVEELRGIRL</sequence>